<comment type="caution">
    <text evidence="1">The sequence shown here is derived from an EMBL/GenBank/DDBJ whole genome shotgun (WGS) entry which is preliminary data.</text>
</comment>
<evidence type="ECO:0000313" key="2">
    <source>
        <dbReference type="Proteomes" id="UP001642360"/>
    </source>
</evidence>
<protein>
    <submittedName>
        <fullName evidence="1">Uncharacterized protein</fullName>
    </submittedName>
</protein>
<gene>
    <name evidence="1" type="ORF">ILEXP_LOCUS32112</name>
</gene>
<accession>A0ABC8T141</accession>
<proteinExistence type="predicted"/>
<name>A0ABC8T141_9AQUA</name>
<sequence length="93" mass="10489">MFWQIHVHTTICSFELGKKRGGGRKERSALEQGHKVGELVIPLARTSDLESSSNSAVCEFQVASERSAILYFIICKAHITVQHMLGHQTMYKE</sequence>
<evidence type="ECO:0000313" key="1">
    <source>
        <dbReference type="EMBL" id="CAK9163147.1"/>
    </source>
</evidence>
<organism evidence="1 2">
    <name type="scientific">Ilex paraguariensis</name>
    <name type="common">yerba mate</name>
    <dbReference type="NCBI Taxonomy" id="185542"/>
    <lineage>
        <taxon>Eukaryota</taxon>
        <taxon>Viridiplantae</taxon>
        <taxon>Streptophyta</taxon>
        <taxon>Embryophyta</taxon>
        <taxon>Tracheophyta</taxon>
        <taxon>Spermatophyta</taxon>
        <taxon>Magnoliopsida</taxon>
        <taxon>eudicotyledons</taxon>
        <taxon>Gunneridae</taxon>
        <taxon>Pentapetalae</taxon>
        <taxon>asterids</taxon>
        <taxon>campanulids</taxon>
        <taxon>Aquifoliales</taxon>
        <taxon>Aquifoliaceae</taxon>
        <taxon>Ilex</taxon>
    </lineage>
</organism>
<dbReference type="AlphaFoldDB" id="A0ABC8T141"/>
<dbReference type="Proteomes" id="UP001642360">
    <property type="component" value="Unassembled WGS sequence"/>
</dbReference>
<reference evidence="1 2" key="1">
    <citation type="submission" date="2024-02" db="EMBL/GenBank/DDBJ databases">
        <authorList>
            <person name="Vignale AGUSTIN F."/>
            <person name="Sosa J E."/>
            <person name="Modenutti C."/>
        </authorList>
    </citation>
    <scope>NUCLEOTIDE SEQUENCE [LARGE SCALE GENOMIC DNA]</scope>
</reference>
<keyword evidence="2" id="KW-1185">Reference proteome</keyword>
<dbReference type="EMBL" id="CAUOFW020003959">
    <property type="protein sequence ID" value="CAK9163147.1"/>
    <property type="molecule type" value="Genomic_DNA"/>
</dbReference>